<evidence type="ECO:0000313" key="2">
    <source>
        <dbReference type="EMBL" id="SFN81720.1"/>
    </source>
</evidence>
<organism evidence="2 3">
    <name type="scientific">Geodermatophilus obscurus</name>
    <dbReference type="NCBI Taxonomy" id="1861"/>
    <lineage>
        <taxon>Bacteria</taxon>
        <taxon>Bacillati</taxon>
        <taxon>Actinomycetota</taxon>
        <taxon>Actinomycetes</taxon>
        <taxon>Geodermatophilales</taxon>
        <taxon>Geodermatophilaceae</taxon>
        <taxon>Geodermatophilus</taxon>
    </lineage>
</organism>
<name>A0A1I5C3R4_9ACTN</name>
<dbReference type="EMBL" id="FOWE01000001">
    <property type="protein sequence ID" value="SFN81720.1"/>
    <property type="molecule type" value="Genomic_DNA"/>
</dbReference>
<proteinExistence type="predicted"/>
<protein>
    <submittedName>
        <fullName evidence="2">Uncharacterized protein</fullName>
    </submittedName>
</protein>
<feature type="signal peptide" evidence="1">
    <location>
        <begin position="1"/>
        <end position="26"/>
    </location>
</feature>
<evidence type="ECO:0000313" key="3">
    <source>
        <dbReference type="Proteomes" id="UP000183642"/>
    </source>
</evidence>
<sequence>MHVRPALAPLAAVAALTLLLSGCSGSDGDVGGTTDAAEQTSPLSEYLDAVYGGDLSPEEQERRFAEEQARVEELVARCMQDQGFEYTPQTASDTFVSSSDVEYEPDDRDWVAQYGYGAVNSPFNEEPVPEEEYVDPNADYVASLSESEQQAFYEALSGPVPDEDELAEGGSYEYDWTTAGCQGAAQHEVSGEDLSQSEEFKPLFEAIDELYTGMTSWPGMTELDGEWVTCMEAAGHGGHATQADAQNSVYEELNGIYEDVATSEDGTPTGEPDQAALDALAEREVELALADLDCREEVDYRDRSTEITREVEEQFIDDHRAELDALVAAAERD</sequence>
<keyword evidence="1" id="KW-0732">Signal</keyword>
<gene>
    <name evidence="2" type="ORF">SAMN05660359_00081</name>
</gene>
<dbReference type="Proteomes" id="UP000183642">
    <property type="component" value="Unassembled WGS sequence"/>
</dbReference>
<dbReference type="RefSeq" id="WP_075011561.1">
    <property type="nucleotide sequence ID" value="NZ_FOWE01000001.1"/>
</dbReference>
<feature type="chain" id="PRO_5039597725" evidence="1">
    <location>
        <begin position="27"/>
        <end position="333"/>
    </location>
</feature>
<dbReference type="PROSITE" id="PS51257">
    <property type="entry name" value="PROKAR_LIPOPROTEIN"/>
    <property type="match status" value="1"/>
</dbReference>
<reference evidence="3" key="1">
    <citation type="submission" date="2016-10" db="EMBL/GenBank/DDBJ databases">
        <authorList>
            <person name="Varghese N."/>
            <person name="Submissions S."/>
        </authorList>
    </citation>
    <scope>NUCLEOTIDE SEQUENCE [LARGE SCALE GENOMIC DNA]</scope>
    <source>
        <strain evidence="3">DSM 43161</strain>
    </source>
</reference>
<dbReference type="AlphaFoldDB" id="A0A1I5C3R4"/>
<keyword evidence="3" id="KW-1185">Reference proteome</keyword>
<evidence type="ECO:0000256" key="1">
    <source>
        <dbReference type="SAM" id="SignalP"/>
    </source>
</evidence>
<accession>A0A1I5C3R4</accession>